<proteinExistence type="predicted"/>
<dbReference type="PANTHER" id="PTHR30121">
    <property type="entry name" value="UNCHARACTERIZED PROTEIN YJGR-RELATED"/>
    <property type="match status" value="1"/>
</dbReference>
<organism evidence="1 2">
    <name type="scientific">Clostridium perfringens</name>
    <dbReference type="NCBI Taxonomy" id="1502"/>
    <lineage>
        <taxon>Bacteria</taxon>
        <taxon>Bacillati</taxon>
        <taxon>Bacillota</taxon>
        <taxon>Clostridia</taxon>
        <taxon>Eubacteriales</taxon>
        <taxon>Clostridiaceae</taxon>
        <taxon>Clostridium</taxon>
    </lineage>
</organism>
<dbReference type="EMBL" id="UAWG01000001">
    <property type="protein sequence ID" value="SQB58063.1"/>
    <property type="molecule type" value="Genomic_DNA"/>
</dbReference>
<dbReference type="Gene3D" id="3.40.50.300">
    <property type="entry name" value="P-loop containing nucleotide triphosphate hydrolases"/>
    <property type="match status" value="2"/>
</dbReference>
<dbReference type="RefSeq" id="WP_111926099.1">
    <property type="nucleotide sequence ID" value="NZ_CATNYV010000004.1"/>
</dbReference>
<name>A0A2X2Y5B3_CLOPF</name>
<sequence>MVDKKLKERINPFFINEIQPCGGIKGEENKLIKGDGYETCINVYKTPTEVDEFWLKEIMGLENAIVTLDIATEDKMKARQKIRVAIQEQVSRFKSTNDSEEQTLAKKEYQNMKALQELVLDNGEVMKLFKIRIYLFDRERSKLEERVKEVVSELESHNYGCAINLNELELDYKSIFSSYKSQQKYSNKRKWNGAPSLSLGASMPFHYTSLDDPYGLFLGSTATGGSVIWDLFHNDEDRLSYNFLFVGKQGSGKSSALKKIFLNNDILANTIRILDLTGEFEEVVKELGGKEVYLDGSGGIINPLQIYPTIINEKTNEVLEEQCYTCHISKLNMIYGFLSPNSTDDEKKEFGLLLNRFYKKFGIERNKATRYKAKDYPIFSDFLKFIESELYIDVEKKIVDNTILPSRITRLDSIKLTIEDLVENFGDLFNGYSNIEDVTKENLISYNFKNISQYDERIFISQLFSVLTSIWGQALVQGRREKEKYDSGEVGIEDVKKFLILIDEAHVCINPRKIEAVRYINRMLREDRKYFTGVGFANHSINDYVPENVSDAELSEIKKIFSLCQYKFLMKQGIENKENIKKIYGSTISDKQIDDVVNFQKGDAIMFIDGMPNIKMKFELSKEEIRLFKGGA</sequence>
<dbReference type="PANTHER" id="PTHR30121:SF6">
    <property type="entry name" value="SLR6007 PROTEIN"/>
    <property type="match status" value="1"/>
</dbReference>
<evidence type="ECO:0000313" key="1">
    <source>
        <dbReference type="EMBL" id="SQB58063.1"/>
    </source>
</evidence>
<dbReference type="InterPro" id="IPR051162">
    <property type="entry name" value="T4SS_component"/>
</dbReference>
<dbReference type="AlphaFoldDB" id="A0A2X2Y5B3"/>
<dbReference type="Proteomes" id="UP000249986">
    <property type="component" value="Unassembled WGS sequence"/>
</dbReference>
<reference evidence="1 2" key="1">
    <citation type="submission" date="2018-06" db="EMBL/GenBank/DDBJ databases">
        <authorList>
            <consortium name="Pathogen Informatics"/>
            <person name="Doyle S."/>
        </authorList>
    </citation>
    <scope>NUCLEOTIDE SEQUENCE [LARGE SCALE GENOMIC DNA]</scope>
    <source>
        <strain evidence="1 2">NCTC10719</strain>
    </source>
</reference>
<accession>A0A2X2Y5B3</accession>
<gene>
    <name evidence="1" type="ORF">NCTC10719_00660</name>
</gene>
<dbReference type="InterPro" id="IPR027417">
    <property type="entry name" value="P-loop_NTPase"/>
</dbReference>
<protein>
    <submittedName>
        <fullName evidence="1">Type IV secretory pathway, VirB4 components</fullName>
    </submittedName>
</protein>
<dbReference type="SUPFAM" id="SSF52540">
    <property type="entry name" value="P-loop containing nucleoside triphosphate hydrolases"/>
    <property type="match status" value="1"/>
</dbReference>
<evidence type="ECO:0000313" key="2">
    <source>
        <dbReference type="Proteomes" id="UP000249986"/>
    </source>
</evidence>